<proteinExistence type="predicted"/>
<feature type="transmembrane region" description="Helical" evidence="1">
    <location>
        <begin position="293"/>
        <end position="312"/>
    </location>
</feature>
<protein>
    <recommendedName>
        <fullName evidence="2">DUF7973 domain-containing protein</fullName>
    </recommendedName>
</protein>
<feature type="transmembrane region" description="Helical" evidence="1">
    <location>
        <begin position="333"/>
        <end position="357"/>
    </location>
</feature>
<dbReference type="Pfam" id="PF25928">
    <property type="entry name" value="DUF7973"/>
    <property type="match status" value="1"/>
</dbReference>
<evidence type="ECO:0000313" key="3">
    <source>
        <dbReference type="EMBL" id="MFC6889539.1"/>
    </source>
</evidence>
<evidence type="ECO:0000313" key="4">
    <source>
        <dbReference type="Proteomes" id="UP001596333"/>
    </source>
</evidence>
<feature type="transmembrane region" description="Helical" evidence="1">
    <location>
        <begin position="73"/>
        <end position="100"/>
    </location>
</feature>
<keyword evidence="4" id="KW-1185">Reference proteome</keyword>
<dbReference type="Proteomes" id="UP001596333">
    <property type="component" value="Unassembled WGS sequence"/>
</dbReference>
<dbReference type="RefSeq" id="WP_379768442.1">
    <property type="nucleotide sequence ID" value="NZ_JBHSXI010000012.1"/>
</dbReference>
<accession>A0ABD5UJN4</accession>
<feature type="transmembrane region" description="Helical" evidence="1">
    <location>
        <begin position="226"/>
        <end position="245"/>
    </location>
</feature>
<keyword evidence="1" id="KW-1133">Transmembrane helix</keyword>
<feature type="domain" description="DUF7973" evidence="2">
    <location>
        <begin position="28"/>
        <end position="358"/>
    </location>
</feature>
<evidence type="ECO:0000259" key="2">
    <source>
        <dbReference type="Pfam" id="PF25928"/>
    </source>
</evidence>
<feature type="transmembrane region" description="Helical" evidence="1">
    <location>
        <begin position="33"/>
        <end position="61"/>
    </location>
</feature>
<feature type="transmembrane region" description="Helical" evidence="1">
    <location>
        <begin position="252"/>
        <end position="273"/>
    </location>
</feature>
<dbReference type="EMBL" id="JBHSXI010000012">
    <property type="protein sequence ID" value="MFC6889539.1"/>
    <property type="molecule type" value="Genomic_DNA"/>
</dbReference>
<organism evidence="3 4">
    <name type="scientific">Halorubrum trueperi</name>
    <dbReference type="NCBI Taxonomy" id="2004704"/>
    <lineage>
        <taxon>Archaea</taxon>
        <taxon>Methanobacteriati</taxon>
        <taxon>Methanobacteriota</taxon>
        <taxon>Stenosarchaea group</taxon>
        <taxon>Halobacteria</taxon>
        <taxon>Halobacteriales</taxon>
        <taxon>Haloferacaceae</taxon>
        <taxon>Halorubrum</taxon>
    </lineage>
</organism>
<keyword evidence="1" id="KW-0472">Membrane</keyword>
<feature type="transmembrane region" description="Helical" evidence="1">
    <location>
        <begin position="157"/>
        <end position="175"/>
    </location>
</feature>
<dbReference type="AlphaFoldDB" id="A0ABD5UJN4"/>
<comment type="caution">
    <text evidence="3">The sequence shown here is derived from an EMBL/GenBank/DDBJ whole genome shotgun (WGS) entry which is preliminary data.</text>
</comment>
<sequence>MSSLVATAALAQASGWNAGSVDAILEVLLDPTIWLGAAAGGAFGAALGALPAFIFTGFLVIAGVWGGDAAQGVGVGVGFGPVFGPHISFAGGAAAAAYAAKKGDMESGFDYHNAKDIGFALGSRPDILAVGAAFGVFGILLEQVLRNGAIPTDPIAFTVVASALLHRLVFGYSVIGTVSDRASGYFDMGPFEREEMRSAGSVPGDGEKDGADRLAVEPWLPNMYKWSHVTAIGLVAGLGAAYAAIQTGSPFLGFGISAATLLFLNLGVERIPVTHHMTLPAATAYLATAGTGYSPIVALVIAGLFGVLGALVGEAFQRVFYAHGDTHVDPPAASIAITHTFIAILSIVGILGSAVWVPGAV</sequence>
<feature type="transmembrane region" description="Helical" evidence="1">
    <location>
        <begin position="127"/>
        <end position="145"/>
    </location>
</feature>
<name>A0ABD5UJN4_9EURY</name>
<gene>
    <name evidence="3" type="ORF">ACFQEY_10990</name>
</gene>
<keyword evidence="1" id="KW-0812">Transmembrane</keyword>
<reference evidence="3 4" key="1">
    <citation type="journal article" date="2019" name="Int. J. Syst. Evol. Microbiol.">
        <title>The Global Catalogue of Microorganisms (GCM) 10K type strain sequencing project: providing services to taxonomists for standard genome sequencing and annotation.</title>
        <authorList>
            <consortium name="The Broad Institute Genomics Platform"/>
            <consortium name="The Broad Institute Genome Sequencing Center for Infectious Disease"/>
            <person name="Wu L."/>
            <person name="Ma J."/>
        </authorList>
    </citation>
    <scope>NUCLEOTIDE SEQUENCE [LARGE SCALE GENOMIC DNA]</scope>
    <source>
        <strain evidence="3 4">Y73</strain>
    </source>
</reference>
<evidence type="ECO:0000256" key="1">
    <source>
        <dbReference type="SAM" id="Phobius"/>
    </source>
</evidence>
<dbReference type="InterPro" id="IPR058279">
    <property type="entry name" value="DUF7973"/>
</dbReference>